<dbReference type="STRING" id="1969733.B5V00_07660"/>
<dbReference type="GO" id="GO:0008081">
    <property type="term" value="F:phosphoric diester hydrolase activity"/>
    <property type="evidence" value="ECO:0007669"/>
    <property type="project" value="InterPro"/>
</dbReference>
<dbReference type="PANTHER" id="PTHR46211">
    <property type="entry name" value="GLYCEROPHOSPHORYL DIESTER PHOSPHODIESTERASE"/>
    <property type="match status" value="1"/>
</dbReference>
<dbReference type="Pfam" id="PF03009">
    <property type="entry name" value="GDPD"/>
    <property type="match status" value="1"/>
</dbReference>
<organism evidence="2 3">
    <name type="scientific">Geothermobacter hydrogeniphilus</name>
    <dbReference type="NCBI Taxonomy" id="1969733"/>
    <lineage>
        <taxon>Bacteria</taxon>
        <taxon>Pseudomonadati</taxon>
        <taxon>Thermodesulfobacteriota</taxon>
        <taxon>Desulfuromonadia</taxon>
        <taxon>Desulfuromonadales</taxon>
        <taxon>Geothermobacteraceae</taxon>
        <taxon>Geothermobacter</taxon>
    </lineage>
</organism>
<dbReference type="AlphaFoldDB" id="A0A1X0Y5K3"/>
<dbReference type="Proteomes" id="UP000193136">
    <property type="component" value="Unassembled WGS sequence"/>
</dbReference>
<evidence type="ECO:0000313" key="2">
    <source>
        <dbReference type="EMBL" id="ORJ60435.1"/>
    </source>
</evidence>
<dbReference type="PANTHER" id="PTHR46211:SF14">
    <property type="entry name" value="GLYCEROPHOSPHODIESTER PHOSPHODIESTERASE"/>
    <property type="match status" value="1"/>
</dbReference>
<dbReference type="InterPro" id="IPR017946">
    <property type="entry name" value="PLC-like_Pdiesterase_TIM-brl"/>
</dbReference>
<proteinExistence type="predicted"/>
<dbReference type="RefSeq" id="WP_085010190.1">
    <property type="nucleotide sequence ID" value="NZ_NAAD01000008.1"/>
</dbReference>
<dbReference type="OrthoDB" id="9787897at2"/>
<dbReference type="Gene3D" id="3.20.20.190">
    <property type="entry name" value="Phosphatidylinositol (PI) phosphodiesterase"/>
    <property type="match status" value="1"/>
</dbReference>
<feature type="domain" description="GP-PDE" evidence="1">
    <location>
        <begin position="3"/>
        <end position="233"/>
    </location>
</feature>
<comment type="caution">
    <text evidence="2">The sequence shown here is derived from an EMBL/GenBank/DDBJ whole genome shotgun (WGS) entry which is preliminary data.</text>
</comment>
<dbReference type="SUPFAM" id="SSF51695">
    <property type="entry name" value="PLC-like phosphodiesterases"/>
    <property type="match status" value="1"/>
</dbReference>
<sequence length="251" mass="27814">MGLFIWAHRGASARAPENTLAAFFAALEDGADGIELDIQLTRDGVPVVLHDVTLDRTTDGRGRLCRWLLRDLRRLDAGSWFDNRFAGEPVPLLEEVLSLFGGRLRLNLELKDGAAARPVLDLVRRFPRAEVVLSSFNRRLLRQLRQHDAGLPLAVLTDQRFWRPALAAARRLGAESLNPRVSLVGPALVAACRRRGLAVVPWTVDGDGPLRRMRRFGVDGLFSNDPAAARRVLRYDQPESVSSLSADSTSH</sequence>
<gene>
    <name evidence="2" type="ORF">B5V00_07660</name>
</gene>
<evidence type="ECO:0000313" key="3">
    <source>
        <dbReference type="Proteomes" id="UP000193136"/>
    </source>
</evidence>
<dbReference type="InterPro" id="IPR030395">
    <property type="entry name" value="GP_PDE_dom"/>
</dbReference>
<dbReference type="PROSITE" id="PS51704">
    <property type="entry name" value="GP_PDE"/>
    <property type="match status" value="1"/>
</dbReference>
<dbReference type="GO" id="GO:0006629">
    <property type="term" value="P:lipid metabolic process"/>
    <property type="evidence" value="ECO:0007669"/>
    <property type="project" value="InterPro"/>
</dbReference>
<protein>
    <recommendedName>
        <fullName evidence="1">GP-PDE domain-containing protein</fullName>
    </recommendedName>
</protein>
<keyword evidence="3" id="KW-1185">Reference proteome</keyword>
<accession>A0A1X0Y5K3</accession>
<reference evidence="2 3" key="1">
    <citation type="submission" date="2017-03" db="EMBL/GenBank/DDBJ databases">
        <title>Genome sequence of Geothermobacter sp. EPR-M, Deep-Sea Iron Reducer.</title>
        <authorList>
            <person name="Tully B."/>
            <person name="Savalia P."/>
            <person name="Abuyen K."/>
            <person name="Baughan C."/>
            <person name="Romero E."/>
            <person name="Ronkowski C."/>
            <person name="Torres B."/>
            <person name="Tremblay J."/>
            <person name="Trujillo A."/>
            <person name="Tyler M."/>
            <person name="Perez-Rodriguez I."/>
            <person name="Amend J."/>
        </authorList>
    </citation>
    <scope>NUCLEOTIDE SEQUENCE [LARGE SCALE GENOMIC DNA]</scope>
    <source>
        <strain evidence="2 3">EPR-M</strain>
    </source>
</reference>
<dbReference type="EMBL" id="NAAD01000008">
    <property type="protein sequence ID" value="ORJ60435.1"/>
    <property type="molecule type" value="Genomic_DNA"/>
</dbReference>
<evidence type="ECO:0000259" key="1">
    <source>
        <dbReference type="PROSITE" id="PS51704"/>
    </source>
</evidence>
<name>A0A1X0Y5K3_9BACT</name>